<dbReference type="Gene3D" id="3.40.50.720">
    <property type="entry name" value="NAD(P)-binding Rossmann-like Domain"/>
    <property type="match status" value="1"/>
</dbReference>
<dbReference type="Proteomes" id="UP000245655">
    <property type="component" value="Unassembled WGS sequence"/>
</dbReference>
<dbReference type="GO" id="GO:0005886">
    <property type="term" value="C:plasma membrane"/>
    <property type="evidence" value="ECO:0007669"/>
    <property type="project" value="TreeGrafter"/>
</dbReference>
<proteinExistence type="predicted"/>
<dbReference type="GO" id="GO:0015677">
    <property type="term" value="P:copper ion import"/>
    <property type="evidence" value="ECO:0007669"/>
    <property type="project" value="TreeGrafter"/>
</dbReference>
<dbReference type="InterPro" id="IPR036291">
    <property type="entry name" value="NAD(P)-bd_dom_sf"/>
</dbReference>
<evidence type="ECO:0000313" key="4">
    <source>
        <dbReference type="Proteomes" id="UP000245655"/>
    </source>
</evidence>
<dbReference type="SUPFAM" id="SSF51735">
    <property type="entry name" value="NAD(P)-binding Rossmann-fold domains"/>
    <property type="match status" value="1"/>
</dbReference>
<comment type="caution">
    <text evidence="3">The sequence shown here is derived from an EMBL/GenBank/DDBJ whole genome shotgun (WGS) entry which is preliminary data.</text>
</comment>
<dbReference type="Pfam" id="PF03807">
    <property type="entry name" value="F420_oxidored"/>
    <property type="match status" value="1"/>
</dbReference>
<sequence length="248" mass="27115">MKIGIIGTGHIGKTLVIRLSEAGHQVKVANSRGPQSIEADLLINGAQPATTEEAVADADVVILSIPLMRIPDIAPLIRKLPAKTIVVDTSNYYPLRDDRIESIDEGQVESLWVTEILGRSVVKAWNAIGSHSFAEKSSPVNSVDRIAIPVAADNEEHKEIGMMLVQQTGFDARYSGTLAESWRQQPGSPSYCTDLTYEELGSALSMAEKKRLPKRRDISVEAISERMGDSKTNPDADYAVRLSRALFM</sequence>
<dbReference type="AlphaFoldDB" id="A0A2V1ZRT0"/>
<feature type="domain" description="Pyrroline-5-carboxylate reductase catalytic N-terminal" evidence="2">
    <location>
        <begin position="2"/>
        <end position="92"/>
    </location>
</feature>
<evidence type="ECO:0000256" key="1">
    <source>
        <dbReference type="ARBA" id="ARBA00023002"/>
    </source>
</evidence>
<dbReference type="InterPro" id="IPR028939">
    <property type="entry name" value="P5C_Rdtase_cat_N"/>
</dbReference>
<protein>
    <recommendedName>
        <fullName evidence="2">Pyrroline-5-carboxylate reductase catalytic N-terminal domain-containing protein</fullName>
    </recommendedName>
</protein>
<accession>A0A2V1ZRT0</accession>
<evidence type="ECO:0000313" key="3">
    <source>
        <dbReference type="EMBL" id="PWK07824.1"/>
    </source>
</evidence>
<organism evidence="3 4">
    <name type="scientific">Psychrobacter immobilis</name>
    <dbReference type="NCBI Taxonomy" id="498"/>
    <lineage>
        <taxon>Bacteria</taxon>
        <taxon>Pseudomonadati</taxon>
        <taxon>Pseudomonadota</taxon>
        <taxon>Gammaproteobacteria</taxon>
        <taxon>Moraxellales</taxon>
        <taxon>Moraxellaceae</taxon>
        <taxon>Psychrobacter</taxon>
    </lineage>
</organism>
<dbReference type="PANTHER" id="PTHR14239">
    <property type="entry name" value="DUDULIN-RELATED"/>
    <property type="match status" value="1"/>
</dbReference>
<gene>
    <name evidence="3" type="ORF">C8D84_11464</name>
</gene>
<dbReference type="GO" id="GO:0052851">
    <property type="term" value="F:ferric-chelate reductase (NADPH) activity"/>
    <property type="evidence" value="ECO:0007669"/>
    <property type="project" value="TreeGrafter"/>
</dbReference>
<keyword evidence="1" id="KW-0560">Oxidoreductase</keyword>
<dbReference type="InterPro" id="IPR051267">
    <property type="entry name" value="STEAP_metalloreductase"/>
</dbReference>
<dbReference type="EMBL" id="QGGM01000014">
    <property type="protein sequence ID" value="PWK07824.1"/>
    <property type="molecule type" value="Genomic_DNA"/>
</dbReference>
<dbReference type="PANTHER" id="PTHR14239:SF0">
    <property type="entry name" value="F420-DEPENDENT NADP REDUCTASE"/>
    <property type="match status" value="1"/>
</dbReference>
<evidence type="ECO:0000259" key="2">
    <source>
        <dbReference type="Pfam" id="PF03807"/>
    </source>
</evidence>
<name>A0A2V1ZRT0_PSYIM</name>
<reference evidence="3 4" key="1">
    <citation type="submission" date="2018-05" db="EMBL/GenBank/DDBJ databases">
        <title>Genomic Encyclopedia of Type Strains, Phase IV (KMG-IV): sequencing the most valuable type-strain genomes for metagenomic binning, comparative biology and taxonomic classification.</title>
        <authorList>
            <person name="Goeker M."/>
        </authorList>
    </citation>
    <scope>NUCLEOTIDE SEQUENCE [LARGE SCALE GENOMIC DNA]</scope>
    <source>
        <strain evidence="3 4">DSM 7229</strain>
    </source>
</reference>
<keyword evidence="4" id="KW-1185">Reference proteome</keyword>
<dbReference type="GO" id="GO:0008823">
    <property type="term" value="F:cupric reductase (NADH) activity"/>
    <property type="evidence" value="ECO:0007669"/>
    <property type="project" value="TreeGrafter"/>
</dbReference>